<evidence type="ECO:0000256" key="6">
    <source>
        <dbReference type="ARBA" id="ARBA00023136"/>
    </source>
</evidence>
<feature type="transmembrane region" description="Helical" evidence="8">
    <location>
        <begin position="611"/>
        <end position="633"/>
    </location>
</feature>
<feature type="transmembrane region" description="Helical" evidence="8">
    <location>
        <begin position="379"/>
        <end position="399"/>
    </location>
</feature>
<dbReference type="PANTHER" id="PTHR33406:SF11">
    <property type="entry name" value="MEMBRANE PROTEIN SCO6666-RELATED"/>
    <property type="match status" value="1"/>
</dbReference>
<keyword evidence="5 8" id="KW-1133">Transmembrane helix</keyword>
<keyword evidence="3" id="KW-1003">Cell membrane</keyword>
<dbReference type="InterPro" id="IPR004869">
    <property type="entry name" value="MMPL_dom"/>
</dbReference>
<evidence type="ECO:0000256" key="7">
    <source>
        <dbReference type="SAM" id="MobiDB-lite"/>
    </source>
</evidence>
<comment type="caution">
    <text evidence="10">The sequence shown here is derived from an EMBL/GenBank/DDBJ whole genome shotgun (WGS) entry which is preliminary data.</text>
</comment>
<evidence type="ECO:0000256" key="1">
    <source>
        <dbReference type="ARBA" id="ARBA00004651"/>
    </source>
</evidence>
<dbReference type="RefSeq" id="WP_184738145.1">
    <property type="nucleotide sequence ID" value="NZ_JACHJG010000014.1"/>
</dbReference>
<sequence>MRGERPVAAPKARGGGAAGWSARHPWWVLVTALGLGALLAFAALGAPARLSNGGYIAHGTEATRVENVLTQRFGAGIPDLVLHARAAGPVTGPEAAAAGREFARQVARRPGVRQVLSYWTVGDARLLSEDGHAALVTVDLHGDEHATARRAATLVPGLTGRHGPLRVTATGPAWVMAQATELSGHELVRAELIGVPLAVLVLLFAFGSLTAALLPALVGGLAVAGTFAVLRLLTALLPVSAFASNITTALGFGLAVDYGLFVVTRYREELAAGADPGRAVIRTMRTAGRTVSYSAATVVVCLSALLLFPQGFLRSLAVAGVSVVVLAAATTALVLPALLSVVGTRIDRGDVFAPLRRARRGDGTSPWHRAARAATARPVLSGGCAVLFLATLALPFAHVRFGVADERVLPERVESHATAVTVERDFDLPWNRTLTVLLPEVDAVDQEAELDAYARRVSALPTVDRVSTGLGAYDDGRLTEGPRVGSLAHITQGATWLAVTGSGTPEQDERLVEELRALPSPGPHLVGGRPARVLDTKDAVFAALPKAAAVVIGGVLLLLFLFTGSVLIPVKAVLMGVMSLTASFGAMVHVFQDGHLRGLLGDFTVTGELETSMPVLVFGAAFALSVDYELFLVSRIQEEYRASGDHRGAVVNGVARTGKMITTASVIFAVALLPLVASEITLLKLIGCGLATAVLVDATVVRGVLVPAFMRLTGHANWWAPRPLAVLHRRLGADRWHVPPPRPADVPAARHLTADGRPYEAAGLDSGRASREGPP</sequence>
<name>A0A7W7PH04_STRNE</name>
<proteinExistence type="inferred from homology"/>
<feature type="transmembrane region" description="Helical" evidence="8">
    <location>
        <begin position="654"/>
        <end position="676"/>
    </location>
</feature>
<evidence type="ECO:0000256" key="3">
    <source>
        <dbReference type="ARBA" id="ARBA00022475"/>
    </source>
</evidence>
<dbReference type="PANTHER" id="PTHR33406">
    <property type="entry name" value="MEMBRANE PROTEIN MJ1562-RELATED"/>
    <property type="match status" value="1"/>
</dbReference>
<dbReference type="SUPFAM" id="SSF82866">
    <property type="entry name" value="Multidrug efflux transporter AcrB transmembrane domain"/>
    <property type="match status" value="2"/>
</dbReference>
<evidence type="ECO:0000256" key="2">
    <source>
        <dbReference type="ARBA" id="ARBA00010157"/>
    </source>
</evidence>
<dbReference type="Gene3D" id="1.20.1640.10">
    <property type="entry name" value="Multidrug efflux transporter AcrB transmembrane domain"/>
    <property type="match status" value="2"/>
</dbReference>
<dbReference type="GO" id="GO:0005886">
    <property type="term" value="C:plasma membrane"/>
    <property type="evidence" value="ECO:0007669"/>
    <property type="project" value="UniProtKB-SubCell"/>
</dbReference>
<evidence type="ECO:0000256" key="5">
    <source>
        <dbReference type="ARBA" id="ARBA00022989"/>
    </source>
</evidence>
<comment type="similarity">
    <text evidence="2">Belongs to the resistance-nodulation-cell division (RND) (TC 2.A.6) family. MmpL subfamily.</text>
</comment>
<accession>A0A7W7PH04</accession>
<dbReference type="InterPro" id="IPR050545">
    <property type="entry name" value="Mycobact_MmpL"/>
</dbReference>
<feature type="transmembrane region" description="Helical" evidence="8">
    <location>
        <begin position="242"/>
        <end position="263"/>
    </location>
</feature>
<dbReference type="Pfam" id="PF03176">
    <property type="entry name" value="MMPL"/>
    <property type="match status" value="2"/>
</dbReference>
<dbReference type="Proteomes" id="UP000556436">
    <property type="component" value="Unassembled WGS sequence"/>
</dbReference>
<gene>
    <name evidence="10" type="ORF">FHS38_005655</name>
</gene>
<organism evidence="10 11">
    <name type="scientific">Streptomyces netropsis</name>
    <name type="common">Streptoverticillium netropsis</name>
    <dbReference type="NCBI Taxonomy" id="55404"/>
    <lineage>
        <taxon>Bacteria</taxon>
        <taxon>Bacillati</taxon>
        <taxon>Actinomycetota</taxon>
        <taxon>Actinomycetes</taxon>
        <taxon>Kitasatosporales</taxon>
        <taxon>Streptomycetaceae</taxon>
        <taxon>Streptomyces</taxon>
    </lineage>
</organism>
<evidence type="ECO:0000313" key="10">
    <source>
        <dbReference type="EMBL" id="MBB4889579.1"/>
    </source>
</evidence>
<feature type="transmembrane region" description="Helical" evidence="8">
    <location>
        <begin position="539"/>
        <end position="560"/>
    </location>
</feature>
<dbReference type="AlphaFoldDB" id="A0A7W7PH04"/>
<reference evidence="10 11" key="1">
    <citation type="submission" date="2020-08" db="EMBL/GenBank/DDBJ databases">
        <title>Genomic Encyclopedia of Type Strains, Phase III (KMG-III): the genomes of soil and plant-associated and newly described type strains.</title>
        <authorList>
            <person name="Whitman W."/>
        </authorList>
    </citation>
    <scope>NUCLEOTIDE SEQUENCE [LARGE SCALE GENOMIC DNA]</scope>
    <source>
        <strain evidence="10 11">CECT 3265</strain>
    </source>
</reference>
<dbReference type="EMBL" id="JACHJG010000014">
    <property type="protein sequence ID" value="MBB4889579.1"/>
    <property type="molecule type" value="Genomic_DNA"/>
</dbReference>
<keyword evidence="4 8" id="KW-0812">Transmembrane</keyword>
<feature type="transmembrane region" description="Helical" evidence="8">
    <location>
        <begin position="197"/>
        <end position="230"/>
    </location>
</feature>
<evidence type="ECO:0000256" key="4">
    <source>
        <dbReference type="ARBA" id="ARBA00022692"/>
    </source>
</evidence>
<keyword evidence="6 8" id="KW-0472">Membrane</keyword>
<evidence type="ECO:0000259" key="9">
    <source>
        <dbReference type="Pfam" id="PF03176"/>
    </source>
</evidence>
<feature type="transmembrane region" description="Helical" evidence="8">
    <location>
        <begin position="572"/>
        <end position="591"/>
    </location>
</feature>
<protein>
    <submittedName>
        <fullName evidence="10">RND superfamily putative drug exporter</fullName>
    </submittedName>
</protein>
<feature type="transmembrane region" description="Helical" evidence="8">
    <location>
        <begin position="26"/>
        <end position="46"/>
    </location>
</feature>
<feature type="domain" description="Membrane transport protein MMPL" evidence="9">
    <location>
        <begin position="526"/>
        <end position="722"/>
    </location>
</feature>
<comment type="subcellular location">
    <subcellularLocation>
        <location evidence="1">Cell membrane</location>
        <topology evidence="1">Multi-pass membrane protein</topology>
    </subcellularLocation>
</comment>
<feature type="transmembrane region" description="Helical" evidence="8">
    <location>
        <begin position="316"/>
        <end position="339"/>
    </location>
</feature>
<feature type="region of interest" description="Disordered" evidence="7">
    <location>
        <begin position="740"/>
        <end position="775"/>
    </location>
</feature>
<feature type="domain" description="Membrane transport protein MMPL" evidence="9">
    <location>
        <begin position="81"/>
        <end position="379"/>
    </location>
</feature>
<keyword evidence="11" id="KW-1185">Reference proteome</keyword>
<evidence type="ECO:0000256" key="8">
    <source>
        <dbReference type="SAM" id="Phobius"/>
    </source>
</evidence>
<evidence type="ECO:0000313" key="11">
    <source>
        <dbReference type="Proteomes" id="UP000556436"/>
    </source>
</evidence>
<feature type="transmembrane region" description="Helical" evidence="8">
    <location>
        <begin position="291"/>
        <end position="310"/>
    </location>
</feature>